<feature type="signal peptide" evidence="1">
    <location>
        <begin position="1"/>
        <end position="17"/>
    </location>
</feature>
<dbReference type="AlphaFoldDB" id="A0A1X7T726"/>
<organism evidence="2">
    <name type="scientific">Amphimedon queenslandica</name>
    <name type="common">Sponge</name>
    <dbReference type="NCBI Taxonomy" id="400682"/>
    <lineage>
        <taxon>Eukaryota</taxon>
        <taxon>Metazoa</taxon>
        <taxon>Porifera</taxon>
        <taxon>Demospongiae</taxon>
        <taxon>Heteroscleromorpha</taxon>
        <taxon>Haplosclerida</taxon>
        <taxon>Niphatidae</taxon>
        <taxon>Amphimedon</taxon>
    </lineage>
</organism>
<proteinExistence type="predicted"/>
<evidence type="ECO:0000256" key="1">
    <source>
        <dbReference type="SAM" id="SignalP"/>
    </source>
</evidence>
<dbReference type="InParanoid" id="A0A1X7T726"/>
<sequence length="152" mass="16708">MLLVSIVFLLSVSEVISQCPPSSGIYLRHEGNCYANGSYFHDDGIINTPLECILPNSAVNGGQQWIGPNGTVPCPGSNSNLICTVESYNILSFYVINNLHQLNDGWYKCCLPTDCSDPNTNIIFANIFKFAQIESFTVADLPSDMTAYPQKF</sequence>
<protein>
    <recommendedName>
        <fullName evidence="3">Sushi domain-containing protein</fullName>
    </recommendedName>
</protein>
<reference evidence="2" key="1">
    <citation type="submission" date="2017-05" db="UniProtKB">
        <authorList>
            <consortium name="EnsemblMetazoa"/>
        </authorList>
    </citation>
    <scope>IDENTIFICATION</scope>
</reference>
<evidence type="ECO:0000313" key="2">
    <source>
        <dbReference type="EnsemblMetazoa" id="Aqu2.1.10051_001"/>
    </source>
</evidence>
<name>A0A1X7T726_AMPQE</name>
<evidence type="ECO:0008006" key="3">
    <source>
        <dbReference type="Google" id="ProtNLM"/>
    </source>
</evidence>
<accession>A0A1X7T726</accession>
<feature type="chain" id="PRO_5012778770" description="Sushi domain-containing protein" evidence="1">
    <location>
        <begin position="18"/>
        <end position="152"/>
    </location>
</feature>
<keyword evidence="1" id="KW-0732">Signal</keyword>
<dbReference type="EnsemblMetazoa" id="Aqu2.1.10051_001">
    <property type="protein sequence ID" value="Aqu2.1.10051_001"/>
    <property type="gene ID" value="Aqu2.1.10051"/>
</dbReference>